<accession>A0A1V6TSW0</accession>
<evidence type="ECO:0008006" key="4">
    <source>
        <dbReference type="Google" id="ProtNLM"/>
    </source>
</evidence>
<evidence type="ECO:0000256" key="1">
    <source>
        <dbReference type="SAM" id="SignalP"/>
    </source>
</evidence>
<protein>
    <recommendedName>
        <fullName evidence="4">Cyanovirin-N domain-containing protein</fullName>
    </recommendedName>
</protein>
<keyword evidence="3" id="KW-1185">Reference proteome</keyword>
<feature type="chain" id="PRO_5010727852" description="Cyanovirin-N domain-containing protein" evidence="1">
    <location>
        <begin position="20"/>
        <end position="114"/>
    </location>
</feature>
<organism evidence="2 3">
    <name type="scientific">Penicillium steckii</name>
    <dbReference type="NCBI Taxonomy" id="303698"/>
    <lineage>
        <taxon>Eukaryota</taxon>
        <taxon>Fungi</taxon>
        <taxon>Dikarya</taxon>
        <taxon>Ascomycota</taxon>
        <taxon>Pezizomycotina</taxon>
        <taxon>Eurotiomycetes</taxon>
        <taxon>Eurotiomycetidae</taxon>
        <taxon>Eurotiales</taxon>
        <taxon>Aspergillaceae</taxon>
        <taxon>Penicillium</taxon>
    </lineage>
</organism>
<gene>
    <name evidence="2" type="ORF">PENSTE_c003G00382</name>
</gene>
<sequence length="114" mass="12261">MQLIALITSSLALIGVASAAPAEGTTRYATLELMSDNKCSVALGEVGVFDTDINKCKTVPGGENVHSLEFRQQEGNLYTYTDVTCHLDGQVRDGATGNQCACGEKYYRSYKLVC</sequence>
<reference evidence="3" key="1">
    <citation type="journal article" date="2017" name="Nat. Microbiol.">
        <title>Global analysis of biosynthetic gene clusters reveals vast potential of secondary metabolite production in Penicillium species.</title>
        <authorList>
            <person name="Nielsen J.C."/>
            <person name="Grijseels S."/>
            <person name="Prigent S."/>
            <person name="Ji B."/>
            <person name="Dainat J."/>
            <person name="Nielsen K.F."/>
            <person name="Frisvad J.C."/>
            <person name="Workman M."/>
            <person name="Nielsen J."/>
        </authorList>
    </citation>
    <scope>NUCLEOTIDE SEQUENCE [LARGE SCALE GENOMIC DNA]</scope>
    <source>
        <strain evidence="3">IBT 24891</strain>
    </source>
</reference>
<dbReference type="Proteomes" id="UP000191285">
    <property type="component" value="Unassembled WGS sequence"/>
</dbReference>
<dbReference type="AlphaFoldDB" id="A0A1V6TSW0"/>
<dbReference type="OrthoDB" id="4691160at2759"/>
<comment type="caution">
    <text evidence="2">The sequence shown here is derived from an EMBL/GenBank/DDBJ whole genome shotgun (WGS) entry which is preliminary data.</text>
</comment>
<evidence type="ECO:0000313" key="3">
    <source>
        <dbReference type="Proteomes" id="UP000191285"/>
    </source>
</evidence>
<feature type="signal peptide" evidence="1">
    <location>
        <begin position="1"/>
        <end position="19"/>
    </location>
</feature>
<evidence type="ECO:0000313" key="2">
    <source>
        <dbReference type="EMBL" id="OQE28643.1"/>
    </source>
</evidence>
<keyword evidence="1" id="KW-0732">Signal</keyword>
<dbReference type="EMBL" id="MLKD01000003">
    <property type="protein sequence ID" value="OQE28643.1"/>
    <property type="molecule type" value="Genomic_DNA"/>
</dbReference>
<name>A0A1V6TSW0_9EURO</name>
<proteinExistence type="predicted"/>